<dbReference type="Pfam" id="PF06021">
    <property type="entry name" value="Gly_acyl_tr_N"/>
    <property type="match status" value="1"/>
</dbReference>
<dbReference type="PANTHER" id="PTHR15298">
    <property type="entry name" value="L-COA N-ACYLTRANSFERASE-RELATED"/>
    <property type="match status" value="1"/>
</dbReference>
<evidence type="ECO:0000259" key="4">
    <source>
        <dbReference type="Pfam" id="PF06021"/>
    </source>
</evidence>
<accession>A0A9Q1B7R9</accession>
<gene>
    <name evidence="6" type="ORF">JRQ81_000094</name>
</gene>
<dbReference type="GO" id="GO:0005739">
    <property type="term" value="C:mitochondrion"/>
    <property type="evidence" value="ECO:0007669"/>
    <property type="project" value="InterPro"/>
</dbReference>
<comment type="caution">
    <text evidence="6">The sequence shown here is derived from an EMBL/GenBank/DDBJ whole genome shotgun (WGS) entry which is preliminary data.</text>
</comment>
<keyword evidence="7" id="KW-1185">Reference proteome</keyword>
<dbReference type="Pfam" id="PF08444">
    <property type="entry name" value="Gly_acyl_tr_C"/>
    <property type="match status" value="1"/>
</dbReference>
<evidence type="ECO:0000256" key="1">
    <source>
        <dbReference type="ARBA" id="ARBA00022679"/>
    </source>
</evidence>
<dbReference type="InterPro" id="IPR015938">
    <property type="entry name" value="Glycine_N-acyltransferase_N"/>
</dbReference>
<feature type="domain" description="Glycine N-acyltransferase N-terminal" evidence="4">
    <location>
        <begin position="199"/>
        <end position="386"/>
    </location>
</feature>
<dbReference type="CDD" id="cd09275">
    <property type="entry name" value="RNase_HI_RT_DIRS1"/>
    <property type="match status" value="1"/>
</dbReference>
<organism evidence="6 7">
    <name type="scientific">Phrynocephalus forsythii</name>
    <dbReference type="NCBI Taxonomy" id="171643"/>
    <lineage>
        <taxon>Eukaryota</taxon>
        <taxon>Metazoa</taxon>
        <taxon>Chordata</taxon>
        <taxon>Craniata</taxon>
        <taxon>Vertebrata</taxon>
        <taxon>Euteleostomi</taxon>
        <taxon>Lepidosauria</taxon>
        <taxon>Squamata</taxon>
        <taxon>Bifurcata</taxon>
        <taxon>Unidentata</taxon>
        <taxon>Episquamata</taxon>
        <taxon>Toxicofera</taxon>
        <taxon>Iguania</taxon>
        <taxon>Acrodonta</taxon>
        <taxon>Agamidae</taxon>
        <taxon>Agaminae</taxon>
        <taxon>Phrynocephalus</taxon>
    </lineage>
</organism>
<evidence type="ECO:0000313" key="6">
    <source>
        <dbReference type="EMBL" id="KAJ7344144.1"/>
    </source>
</evidence>
<dbReference type="SUPFAM" id="SSF55729">
    <property type="entry name" value="Acyl-CoA N-acyltransferases (Nat)"/>
    <property type="match status" value="1"/>
</dbReference>
<name>A0A9Q1B7R9_9SAUR</name>
<feature type="domain" description="Glycine N-acyltransferase C-terminal" evidence="5">
    <location>
        <begin position="388"/>
        <end position="470"/>
    </location>
</feature>
<protein>
    <recommendedName>
        <fullName evidence="3">Glycine N-acyltransferase-like protein</fullName>
        <ecNumber evidence="3">2.3.1.-</ecNumber>
    </recommendedName>
</protein>
<dbReference type="InterPro" id="IPR016181">
    <property type="entry name" value="Acyl_CoA_acyltransferase"/>
</dbReference>
<dbReference type="PANTHER" id="PTHR15298:SF1">
    <property type="entry name" value="GLYCINE N-ACYLTRANSFERASE-LIKE PROTEIN"/>
    <property type="match status" value="1"/>
</dbReference>
<dbReference type="OrthoDB" id="61870at2759"/>
<dbReference type="EC" id="2.3.1.-" evidence="3"/>
<dbReference type="InterPro" id="IPR013652">
    <property type="entry name" value="Glycine_N-acyltransferase_C"/>
</dbReference>
<dbReference type="AlphaFoldDB" id="A0A9Q1B7R9"/>
<dbReference type="GO" id="GO:0047961">
    <property type="term" value="F:glycine N-acyltransferase activity"/>
    <property type="evidence" value="ECO:0007669"/>
    <property type="project" value="InterPro"/>
</dbReference>
<evidence type="ECO:0000313" key="7">
    <source>
        <dbReference type="Proteomes" id="UP001142489"/>
    </source>
</evidence>
<comment type="similarity">
    <text evidence="3">Belongs to the glycine N-acyltransferase family.</text>
</comment>
<evidence type="ECO:0000256" key="2">
    <source>
        <dbReference type="ARBA" id="ARBA00023315"/>
    </source>
</evidence>
<sequence>MNLMQGISVLPLQTTCQVTTDTSPSDCGACWGHLKIHGLWTNHQQLMHIKQLEMLAIIKVFKVYWNLIERKTVQLVMDNTTVMYYVNKQGGTHLAPLLRITLTLWHWCIAHQNQAPLKLRQSGSAAGGLATDIKLAASTPCSLSQQRNTSGLLKLRTGYLELSWNSVALEEWTVPQEVLLNCIAFAGTSCLAAPVRAAMLILTGTSKLQLLEGVLRKSLPLTLPVYGTVMHINRGNPARSEVLVDSWPEFKAILTRPQQEVVKDKGDYYANLHAAFYHDVDACRALLENADAIDWGRALQIQGLQDGLYEITKEKAVASHAQLKPYCYVPLMHPDPSALPQSRLRNDHLRFGVLNPSHASFLNEAWDFGRNHRSLRYLESLIRLFPSACLVDKEERVVSWSLSDPFGCISHGYTLPQYRGQGCVGAALQRIGGKLHSRGFPLYVGVLAENQPSLQSLKKQGFHILPGTYYMLIVTPSLTLEN</sequence>
<keyword evidence="1 3" id="KW-0808">Transferase</keyword>
<evidence type="ECO:0000256" key="3">
    <source>
        <dbReference type="RuleBase" id="RU368002"/>
    </source>
</evidence>
<dbReference type="Proteomes" id="UP001142489">
    <property type="component" value="Unassembled WGS sequence"/>
</dbReference>
<dbReference type="EMBL" id="JAPFRF010000001">
    <property type="protein sequence ID" value="KAJ7344144.1"/>
    <property type="molecule type" value="Genomic_DNA"/>
</dbReference>
<dbReference type="Gene3D" id="3.40.630.30">
    <property type="match status" value="1"/>
</dbReference>
<dbReference type="InterPro" id="IPR010313">
    <property type="entry name" value="Glycine_N-acyltransferase"/>
</dbReference>
<evidence type="ECO:0000259" key="5">
    <source>
        <dbReference type="Pfam" id="PF08444"/>
    </source>
</evidence>
<proteinExistence type="inferred from homology"/>
<reference evidence="6" key="1">
    <citation type="journal article" date="2023" name="DNA Res.">
        <title>Chromosome-level genome assembly of Phrynocephalus forsythii using third-generation DNA sequencing and Hi-C analysis.</title>
        <authorList>
            <person name="Qi Y."/>
            <person name="Zhao W."/>
            <person name="Zhao Y."/>
            <person name="Niu C."/>
            <person name="Cao S."/>
            <person name="Zhang Y."/>
        </authorList>
    </citation>
    <scope>NUCLEOTIDE SEQUENCE</scope>
    <source>
        <tissue evidence="6">Muscle</tissue>
    </source>
</reference>
<keyword evidence="2 3" id="KW-0012">Acyltransferase</keyword>